<sequence length="479" mass="53733">MLPARNRFVIALLALLGSGFLLTSVLSYFVAEHSMDERIAGEILPLTSDNVYSEIERDLLRSILISSLMANDTFVRDWITAGEEDPQAIVRYLREIQREYGTTTAFFVSEDTHNYYHPTGIIKQVAPDDPADGWYFRARRMTDDYEINIDHDTADRSRLSIFVNYRVVDGQGRFLGLTGIGLAVEQVVELIESYERRYSRDIYFVDRDGAVTLASDEDDSHPDLQQRPGLAQFATRILTNPSTSLTYQNEQGETVFLNSRLVPEFGWYLLVEQSKNEAEGQLLRALGVNIILALTITGLILGLVYVTLNRYQRRLEQMATTDKLTGAANRHVFQMLFGQVVGNARRRNEAVALMCIDLDGFKTINDRYGHQAGDGVLRQFADVANSIIRESDTLCRWGGDEFLVLMAGCNASQAAQVAEKIRKVVDERSFTFSGKSVELTISIGVTEVAMEDAMESVVARADQALYQAKEAGRNRVASL</sequence>
<dbReference type="GO" id="GO:0043709">
    <property type="term" value="P:cell adhesion involved in single-species biofilm formation"/>
    <property type="evidence" value="ECO:0007669"/>
    <property type="project" value="TreeGrafter"/>
</dbReference>
<comment type="subcellular location">
    <subcellularLocation>
        <location evidence="2">Cell membrane</location>
        <topology evidence="2">Multi-pass membrane protein</topology>
    </subcellularLocation>
</comment>
<evidence type="ECO:0000256" key="3">
    <source>
        <dbReference type="ARBA" id="ARBA00012528"/>
    </source>
</evidence>
<dbReference type="PANTHER" id="PTHR45138:SF26">
    <property type="entry name" value="DIGUANYLATE CYCLASE"/>
    <property type="match status" value="1"/>
</dbReference>
<dbReference type="PROSITE" id="PS50887">
    <property type="entry name" value="GGDEF"/>
    <property type="match status" value="1"/>
</dbReference>
<keyword evidence="6 8" id="KW-1133">Transmembrane helix</keyword>
<dbReference type="EMBL" id="QUZK01000046">
    <property type="protein sequence ID" value="RFF29543.1"/>
    <property type="molecule type" value="Genomic_DNA"/>
</dbReference>
<keyword evidence="7 8" id="KW-0472">Membrane</keyword>
<dbReference type="SUPFAM" id="SSF55073">
    <property type="entry name" value="Nucleotide cyclase"/>
    <property type="match status" value="1"/>
</dbReference>
<dbReference type="SMART" id="SM00267">
    <property type="entry name" value="GGDEF"/>
    <property type="match status" value="1"/>
</dbReference>
<feature type="transmembrane region" description="Helical" evidence="8">
    <location>
        <begin position="286"/>
        <end position="308"/>
    </location>
</feature>
<dbReference type="GO" id="GO:0052621">
    <property type="term" value="F:diguanylate cyclase activity"/>
    <property type="evidence" value="ECO:0007669"/>
    <property type="project" value="UniProtKB-EC"/>
</dbReference>
<dbReference type="SUPFAM" id="SSF103190">
    <property type="entry name" value="Sensory domain-like"/>
    <property type="match status" value="1"/>
</dbReference>
<dbReference type="InterPro" id="IPR029151">
    <property type="entry name" value="Sensor-like_sf"/>
</dbReference>
<dbReference type="NCBIfam" id="TIGR00254">
    <property type="entry name" value="GGDEF"/>
    <property type="match status" value="1"/>
</dbReference>
<dbReference type="FunFam" id="3.30.70.270:FF:000001">
    <property type="entry name" value="Diguanylate cyclase domain protein"/>
    <property type="match status" value="1"/>
</dbReference>
<protein>
    <recommendedName>
        <fullName evidence="3">diguanylate cyclase</fullName>
        <ecNumber evidence="3">2.7.7.65</ecNumber>
    </recommendedName>
</protein>
<dbReference type="EC" id="2.7.7.65" evidence="3"/>
<keyword evidence="4" id="KW-1003">Cell membrane</keyword>
<gene>
    <name evidence="10" type="ORF">DZC52_12640</name>
</gene>
<evidence type="ECO:0000256" key="7">
    <source>
        <dbReference type="ARBA" id="ARBA00023136"/>
    </source>
</evidence>
<proteinExistence type="predicted"/>
<evidence type="ECO:0000256" key="6">
    <source>
        <dbReference type="ARBA" id="ARBA00022989"/>
    </source>
</evidence>
<evidence type="ECO:0000313" key="11">
    <source>
        <dbReference type="Proteomes" id="UP000260351"/>
    </source>
</evidence>
<dbReference type="CDD" id="cd01949">
    <property type="entry name" value="GGDEF"/>
    <property type="match status" value="1"/>
</dbReference>
<dbReference type="InterPro" id="IPR050469">
    <property type="entry name" value="Diguanylate_Cyclase"/>
</dbReference>
<evidence type="ECO:0000259" key="9">
    <source>
        <dbReference type="PROSITE" id="PS50887"/>
    </source>
</evidence>
<dbReference type="AlphaFoldDB" id="A0A3E1K687"/>
<evidence type="ECO:0000256" key="5">
    <source>
        <dbReference type="ARBA" id="ARBA00022692"/>
    </source>
</evidence>
<reference evidence="10 11" key="1">
    <citation type="submission" date="2018-08" db="EMBL/GenBank/DDBJ databases">
        <title>Wenzhouxiangella salilacus sp. nov., a novel bacterium isolated from a saline lake in Xinjiang Province, China.</title>
        <authorList>
            <person name="Han S."/>
        </authorList>
    </citation>
    <scope>NUCLEOTIDE SEQUENCE [LARGE SCALE GENOMIC DNA]</scope>
    <source>
        <strain evidence="10 11">XDB06</strain>
    </source>
</reference>
<dbReference type="PANTHER" id="PTHR45138">
    <property type="entry name" value="REGULATORY COMPONENTS OF SENSORY TRANSDUCTION SYSTEM"/>
    <property type="match status" value="1"/>
</dbReference>
<dbReference type="InterPro" id="IPR043128">
    <property type="entry name" value="Rev_trsase/Diguanyl_cyclase"/>
</dbReference>
<keyword evidence="11" id="KW-1185">Reference proteome</keyword>
<organism evidence="10 11">
    <name type="scientific">Wenzhouxiangella sediminis</name>
    <dbReference type="NCBI Taxonomy" id="1792836"/>
    <lineage>
        <taxon>Bacteria</taxon>
        <taxon>Pseudomonadati</taxon>
        <taxon>Pseudomonadota</taxon>
        <taxon>Gammaproteobacteria</taxon>
        <taxon>Chromatiales</taxon>
        <taxon>Wenzhouxiangellaceae</taxon>
        <taxon>Wenzhouxiangella</taxon>
    </lineage>
</organism>
<dbReference type="InterPro" id="IPR000160">
    <property type="entry name" value="GGDEF_dom"/>
</dbReference>
<dbReference type="OrthoDB" id="9773156at2"/>
<comment type="caution">
    <text evidence="10">The sequence shown here is derived from an EMBL/GenBank/DDBJ whole genome shotgun (WGS) entry which is preliminary data.</text>
</comment>
<dbReference type="Gene3D" id="3.30.70.270">
    <property type="match status" value="1"/>
</dbReference>
<dbReference type="InterPro" id="IPR033479">
    <property type="entry name" value="dCache_1"/>
</dbReference>
<evidence type="ECO:0000313" key="10">
    <source>
        <dbReference type="EMBL" id="RFF29543.1"/>
    </source>
</evidence>
<feature type="domain" description="GGDEF" evidence="9">
    <location>
        <begin position="349"/>
        <end position="479"/>
    </location>
</feature>
<accession>A0A3E1K687</accession>
<dbReference type="GO" id="GO:1902201">
    <property type="term" value="P:negative regulation of bacterial-type flagellum-dependent cell motility"/>
    <property type="evidence" value="ECO:0007669"/>
    <property type="project" value="TreeGrafter"/>
</dbReference>
<keyword evidence="5 8" id="KW-0812">Transmembrane</keyword>
<comment type="cofactor">
    <cofactor evidence="1">
        <name>Mg(2+)</name>
        <dbReference type="ChEBI" id="CHEBI:18420"/>
    </cofactor>
</comment>
<evidence type="ECO:0000256" key="4">
    <source>
        <dbReference type="ARBA" id="ARBA00022475"/>
    </source>
</evidence>
<dbReference type="Proteomes" id="UP000260351">
    <property type="component" value="Unassembled WGS sequence"/>
</dbReference>
<evidence type="ECO:0000256" key="1">
    <source>
        <dbReference type="ARBA" id="ARBA00001946"/>
    </source>
</evidence>
<dbReference type="Gene3D" id="3.30.450.20">
    <property type="entry name" value="PAS domain"/>
    <property type="match status" value="1"/>
</dbReference>
<dbReference type="RefSeq" id="WP_116651569.1">
    <property type="nucleotide sequence ID" value="NZ_QUZK01000046.1"/>
</dbReference>
<evidence type="ECO:0000256" key="2">
    <source>
        <dbReference type="ARBA" id="ARBA00004651"/>
    </source>
</evidence>
<evidence type="ECO:0000256" key="8">
    <source>
        <dbReference type="SAM" id="Phobius"/>
    </source>
</evidence>
<dbReference type="Pfam" id="PF00990">
    <property type="entry name" value="GGDEF"/>
    <property type="match status" value="1"/>
</dbReference>
<dbReference type="InterPro" id="IPR029787">
    <property type="entry name" value="Nucleotide_cyclase"/>
</dbReference>
<dbReference type="Pfam" id="PF02743">
    <property type="entry name" value="dCache_1"/>
    <property type="match status" value="1"/>
</dbReference>
<name>A0A3E1K687_9GAMM</name>
<dbReference type="GO" id="GO:0005886">
    <property type="term" value="C:plasma membrane"/>
    <property type="evidence" value="ECO:0007669"/>
    <property type="project" value="UniProtKB-SubCell"/>
</dbReference>